<evidence type="ECO:0000313" key="3">
    <source>
        <dbReference type="EMBL" id="SER23231.1"/>
    </source>
</evidence>
<keyword evidence="2" id="KW-0732">Signal</keyword>
<feature type="chain" id="PRO_5039649379" evidence="2">
    <location>
        <begin position="24"/>
        <end position="82"/>
    </location>
</feature>
<evidence type="ECO:0000256" key="1">
    <source>
        <dbReference type="SAM" id="MobiDB-lite"/>
    </source>
</evidence>
<feature type="signal peptide" evidence="2">
    <location>
        <begin position="1"/>
        <end position="23"/>
    </location>
</feature>
<evidence type="ECO:0000256" key="2">
    <source>
        <dbReference type="SAM" id="SignalP"/>
    </source>
</evidence>
<organism evidence="3 4">
    <name type="scientific">Microlunatus flavus</name>
    <dbReference type="NCBI Taxonomy" id="1036181"/>
    <lineage>
        <taxon>Bacteria</taxon>
        <taxon>Bacillati</taxon>
        <taxon>Actinomycetota</taxon>
        <taxon>Actinomycetes</taxon>
        <taxon>Propionibacteriales</taxon>
        <taxon>Propionibacteriaceae</taxon>
        <taxon>Microlunatus</taxon>
    </lineage>
</organism>
<feature type="region of interest" description="Disordered" evidence="1">
    <location>
        <begin position="26"/>
        <end position="63"/>
    </location>
</feature>
<name>A0A1H9MI67_9ACTN</name>
<dbReference type="AlphaFoldDB" id="A0A1H9MI67"/>
<sequence length="82" mass="8300">MRTLLRPLRLGLPALAVVAFALAGCSEPSSPSAPEPTPAAPSSAPTASGIDPGSSTAGSDGLTVRYLEKGTVKTVHVEDFPR</sequence>
<reference evidence="4" key="1">
    <citation type="submission" date="2016-10" db="EMBL/GenBank/DDBJ databases">
        <authorList>
            <person name="Varghese N."/>
            <person name="Submissions S."/>
        </authorList>
    </citation>
    <scope>NUCLEOTIDE SEQUENCE [LARGE SCALE GENOMIC DNA]</scope>
    <source>
        <strain evidence="4">CGMCC 4.6856</strain>
    </source>
</reference>
<protein>
    <submittedName>
        <fullName evidence="3">Uncharacterized protein</fullName>
    </submittedName>
</protein>
<evidence type="ECO:0000313" key="4">
    <source>
        <dbReference type="Proteomes" id="UP000198504"/>
    </source>
</evidence>
<keyword evidence="4" id="KW-1185">Reference proteome</keyword>
<proteinExistence type="predicted"/>
<dbReference type="EMBL" id="FOFA01000010">
    <property type="protein sequence ID" value="SER23231.1"/>
    <property type="molecule type" value="Genomic_DNA"/>
</dbReference>
<dbReference type="RefSeq" id="WP_091185577.1">
    <property type="nucleotide sequence ID" value="NZ_FOFA01000010.1"/>
</dbReference>
<dbReference type="PROSITE" id="PS51257">
    <property type="entry name" value="PROKAR_LIPOPROTEIN"/>
    <property type="match status" value="1"/>
</dbReference>
<gene>
    <name evidence="3" type="ORF">SAMN05421756_110143</name>
</gene>
<dbReference type="Proteomes" id="UP000198504">
    <property type="component" value="Unassembled WGS sequence"/>
</dbReference>
<accession>A0A1H9MI67</accession>